<protein>
    <submittedName>
        <fullName evidence="2">Uncharacterized protein</fullName>
    </submittedName>
</protein>
<sequence length="245" mass="27495">MSEDIIDPLIWCAIISVMWFVLFVIINILAMLQHTKYIIEACGKDPIEHEIQDKKCFCLTSDAVDKWKTFVDDYVDTEGEGGTYGGGACAHSAISAILMTAAVVVGLNEISVFSIDAHKTNSSVSLFLAHFGANTKCNLEKRDGEIHGIFSGYYDLKYNACHPDYHKLTSRYDWDAMRSRVAQNAGNIMSHYYSDLGIVDMNDKVPGNWQQLVSTCKLKLEQEYNFGHNFEGCDPDAFCQLARFS</sequence>
<organism evidence="2 3">
    <name type="scientific">Arxiozyma heterogenica</name>
    <dbReference type="NCBI Taxonomy" id="278026"/>
    <lineage>
        <taxon>Eukaryota</taxon>
        <taxon>Fungi</taxon>
        <taxon>Dikarya</taxon>
        <taxon>Ascomycota</taxon>
        <taxon>Saccharomycotina</taxon>
        <taxon>Saccharomycetes</taxon>
        <taxon>Saccharomycetales</taxon>
        <taxon>Saccharomycetaceae</taxon>
        <taxon>Arxiozyma</taxon>
    </lineage>
</organism>
<evidence type="ECO:0000313" key="3">
    <source>
        <dbReference type="Proteomes" id="UP001306508"/>
    </source>
</evidence>
<comment type="caution">
    <text evidence="2">The sequence shown here is derived from an EMBL/GenBank/DDBJ whole genome shotgun (WGS) entry which is preliminary data.</text>
</comment>
<name>A0AAN7WTC8_9SACH</name>
<proteinExistence type="predicted"/>
<keyword evidence="1" id="KW-1133">Transmembrane helix</keyword>
<gene>
    <name evidence="2" type="ORF">RI543_001642</name>
</gene>
<keyword evidence="1" id="KW-0472">Membrane</keyword>
<feature type="transmembrane region" description="Helical" evidence="1">
    <location>
        <begin position="9"/>
        <end position="32"/>
    </location>
</feature>
<dbReference type="Proteomes" id="UP001306508">
    <property type="component" value="Unassembled WGS sequence"/>
</dbReference>
<dbReference type="AlphaFoldDB" id="A0AAN7WTC8"/>
<keyword evidence="3" id="KW-1185">Reference proteome</keyword>
<accession>A0AAN7WTC8</accession>
<reference evidence="3" key="1">
    <citation type="submission" date="2023-07" db="EMBL/GenBank/DDBJ databases">
        <title>A draft genome of Kazachstania heterogenica Y-27499.</title>
        <authorList>
            <person name="Donic C."/>
            <person name="Kralova J.S."/>
            <person name="Fidel L."/>
            <person name="Ben-Dor S."/>
            <person name="Jung S."/>
        </authorList>
    </citation>
    <scope>NUCLEOTIDE SEQUENCE [LARGE SCALE GENOMIC DNA]</scope>
    <source>
        <strain evidence="3">Y27499</strain>
    </source>
</reference>
<keyword evidence="1" id="KW-0812">Transmembrane</keyword>
<evidence type="ECO:0000256" key="1">
    <source>
        <dbReference type="SAM" id="Phobius"/>
    </source>
</evidence>
<evidence type="ECO:0000313" key="2">
    <source>
        <dbReference type="EMBL" id="KAK5780523.1"/>
    </source>
</evidence>
<dbReference type="EMBL" id="JAWIZZ010000040">
    <property type="protein sequence ID" value="KAK5780523.1"/>
    <property type="molecule type" value="Genomic_DNA"/>
</dbReference>